<dbReference type="AlphaFoldDB" id="A0A1E8F0Y3"/>
<dbReference type="GO" id="GO:0016887">
    <property type="term" value="F:ATP hydrolysis activity"/>
    <property type="evidence" value="ECO:0007669"/>
    <property type="project" value="InterPro"/>
</dbReference>
<feature type="domain" description="AAA+ ATPase" evidence="1">
    <location>
        <begin position="16"/>
        <end position="177"/>
    </location>
</feature>
<protein>
    <submittedName>
        <fullName evidence="2">AAA domain protein</fullName>
    </submittedName>
</protein>
<dbReference type="EMBL" id="LZFO01000006">
    <property type="protein sequence ID" value="OFI06992.1"/>
    <property type="molecule type" value="Genomic_DNA"/>
</dbReference>
<dbReference type="InterPro" id="IPR011704">
    <property type="entry name" value="ATPase_dyneun-rel_AAA"/>
</dbReference>
<name>A0A1E8F0Y3_9CLOT</name>
<dbReference type="SUPFAM" id="SSF52540">
    <property type="entry name" value="P-loop containing nucleoside triphosphate hydrolases"/>
    <property type="match status" value="1"/>
</dbReference>
<dbReference type="PATRIC" id="fig|1121290.3.peg.588"/>
<dbReference type="InterPro" id="IPR027417">
    <property type="entry name" value="P-loop_NTPase"/>
</dbReference>
<dbReference type="Proteomes" id="UP000175744">
    <property type="component" value="Unassembled WGS sequence"/>
</dbReference>
<evidence type="ECO:0000259" key="1">
    <source>
        <dbReference type="SMART" id="SM00382"/>
    </source>
</evidence>
<dbReference type="OrthoDB" id="40849at2"/>
<sequence length="381" mass="44310">MNFFDALMTVELVIKSGAVPLLIGESGIGKTALVKELAIKDDYYSINIDGNLLKEGEIGGLPTVEDYFIEFNGKKINKKKTVYAIHTKLLEIDNVLMKNPNKKILLFIDEINRCEHSVQQELMNIILNREINGYILPDNVYIIAAMNPSNKYEEFSQSDYGVVDMDPAQENRFVWIEMDADAKTWLRWGMESIGEEVRIHSDILEFIASFPEYLHTPYSNESVKATPRSWERVSDAYKVYIKEKDNFPSRIFYNVVKGNVGVAIAQDFYNFLQNHKNPLIKPEDIFKEDTISEELKNKMNKESHSRLYLTAKNTLIYLKDKEDRNREIGIFSEFLQLYPADLKMGIMQDIKNNYEDTLYKEFMENEMFVEGYFTVYSQLAK</sequence>
<dbReference type="SMART" id="SM00382">
    <property type="entry name" value="AAA"/>
    <property type="match status" value="1"/>
</dbReference>
<evidence type="ECO:0000313" key="3">
    <source>
        <dbReference type="Proteomes" id="UP000175744"/>
    </source>
</evidence>
<accession>A0A1E8F0Y3</accession>
<gene>
    <name evidence="2" type="ORF">CLOACE_05780</name>
</gene>
<evidence type="ECO:0000313" key="2">
    <source>
        <dbReference type="EMBL" id="OFI06992.1"/>
    </source>
</evidence>
<dbReference type="InterPro" id="IPR003593">
    <property type="entry name" value="AAA+_ATPase"/>
</dbReference>
<proteinExistence type="predicted"/>
<dbReference type="Pfam" id="PF07728">
    <property type="entry name" value="AAA_5"/>
    <property type="match status" value="1"/>
</dbReference>
<comment type="caution">
    <text evidence="2">The sequence shown here is derived from an EMBL/GenBank/DDBJ whole genome shotgun (WGS) entry which is preliminary data.</text>
</comment>
<reference evidence="2 3" key="1">
    <citation type="submission" date="2016-06" db="EMBL/GenBank/DDBJ databases">
        <title>Genome sequence of Clostridium acetireducens DSM 10703.</title>
        <authorList>
            <person name="Poehlein A."/>
            <person name="Fluechter S."/>
            <person name="Duerre P."/>
            <person name="Daniel R."/>
        </authorList>
    </citation>
    <scope>NUCLEOTIDE SEQUENCE [LARGE SCALE GENOMIC DNA]</scope>
    <source>
        <strain evidence="2 3">DSM 10703</strain>
    </source>
</reference>
<organism evidence="2 3">
    <name type="scientific">Clostridium acetireducens DSM 10703</name>
    <dbReference type="NCBI Taxonomy" id="1121290"/>
    <lineage>
        <taxon>Bacteria</taxon>
        <taxon>Bacillati</taxon>
        <taxon>Bacillota</taxon>
        <taxon>Clostridia</taxon>
        <taxon>Eubacteriales</taxon>
        <taxon>Clostridiaceae</taxon>
        <taxon>Clostridium</taxon>
    </lineage>
</organism>
<dbReference type="CDD" id="cd00009">
    <property type="entry name" value="AAA"/>
    <property type="match status" value="1"/>
</dbReference>
<dbReference type="Gene3D" id="3.40.50.300">
    <property type="entry name" value="P-loop containing nucleotide triphosphate hydrolases"/>
    <property type="match status" value="1"/>
</dbReference>
<dbReference type="GO" id="GO:0005524">
    <property type="term" value="F:ATP binding"/>
    <property type="evidence" value="ECO:0007669"/>
    <property type="project" value="InterPro"/>
</dbReference>
<dbReference type="RefSeq" id="WP_070109542.1">
    <property type="nucleotide sequence ID" value="NZ_LZFO01000006.1"/>
</dbReference>
<dbReference type="STRING" id="1121290.CLAOCE_05780"/>
<keyword evidence="3" id="KW-1185">Reference proteome</keyword>